<sequence>MEGTDITVTFVGSTDTTTANENGFFTTTIVVASQVFGTKTVAASGQVAGTTENVFCVLPSIYSVAPTRGGAGTMVTIKGNGFVANDTIIIGFGTTDSIANILANGIGNFETTFTVDIQPVGITTIIATSDNGQSPSADSYFAIVGGIIISPTKGTVGTIVNISGTGFTGNSSVRIDFGLTKTIAMILTGGNGAFAGVWTVNTQQYGTTSVSASNGSFVETNFIILPSIYSVSPSEGSVGTVVQINGAGYKGSEAIDIDFGVATRWTVNAGAAGDFSTVWTVDTQVYGSKIVRATGAIAGMAENSFFIRTAMHFLSPTTGTVGTIVTVGGTGYASNDVITLLFGTNDNIKTSNAGSNGLFEITFTVDTQAYGTATVQATGASSGTASKYFFVSPKISSIVPTAGTVGSEVTVNGTGYAASETITVVFGEIPVKTWTTVTGISGSFTTIFTVHIQEYGTKTINATGGLSSSAISTFFVQPAIYSISPSSGTVGCQITINGTGYKGYDNIRVDFGNTLSICTVIATSDGRILQTVFTVDTQCYGNTIIAATGAASDKAQAVFLITPNMPTVQPTTGSVGTVVTIEGTGYRDSSTIIIGFGDEKILKTTDTDAEGFFATTFTINAQAYGTKTIAAYDTMSNRVERLFHIMPNIYEVTPSSGSVGQTVTIKGAGFVGSDTIAIDFGNKLGIKIGSADSRGVLEVSFVVDTQIFGNKMIVVNGTSSTKATSSFTIVGGITVSPTIGTIGTVVVVDGAGFGNNETITVDFGTEPCVGEGESSDDGTFRITFNTMYSRAVCGTTTISATGFVSKSYAESYIIIKPNYLVTLTTGTVGTMVRITGTGYGASDFVTIGFGNTVTIQTAIADESGFFETTFTVNTQKYGSITIKISGASSGIGSSLFFVKPDICSVSPSRGTIGTVVEIRGTGYGAGDIVDVNFGSTTGIITGVAVSSKGTFSVTFGVNTQPYGTTTITATGASSISANNVFIITPSIRSISPTKGTVGTAVVIKGIGYGVNDVIVIGFGNSVAVDTGDANANGTFTVSFRTDVQPYGTNTVVAIGVNSEPRAVCEGTFFVYPNLYSVNPNAGTVGMTITVKGSGYAAGEAIAIRFGKNMTIQNTIANTTSGFVEASFQIDTQVYGTTTVKFTGLVAGSATNTFFIRPSIYTVTPSRGSVGTQVEITGVGYAATEAVNVDFGTTSSIQTGMSNGIGLVSVIITVNAQPYGQKIIKLAGNSSATVEGTFTIIPAIYSVTPVSGSVGTVVEIKGSGYAVSDVITIGFGTRGNIQTAVADGNGYFIAAFTVDTQVFGTTTIIAAGTVSAINTFVILPQVVSVSPTAGSVGTLVTIFGTGYAANDNINIDFGNTTSIQTATANTN</sequence>
<comment type="caution">
    <text evidence="2">The sequence shown here is derived from an EMBL/GenBank/DDBJ whole genome shotgun (WGS) entry which is preliminary data.</text>
</comment>
<dbReference type="Gene3D" id="2.60.40.10">
    <property type="entry name" value="Immunoglobulins"/>
    <property type="match status" value="4"/>
</dbReference>
<feature type="domain" description="IPT/TIG" evidence="1">
    <location>
        <begin position="478"/>
        <end position="524"/>
    </location>
</feature>
<feature type="domain" description="IPT/TIG" evidence="1">
    <location>
        <begin position="647"/>
        <end position="684"/>
    </location>
</feature>
<proteinExistence type="predicted"/>
<dbReference type="Proteomes" id="UP000231028">
    <property type="component" value="Unassembled WGS sequence"/>
</dbReference>
<name>A0A2M7P2N2_9BACT</name>
<evidence type="ECO:0000259" key="1">
    <source>
        <dbReference type="Pfam" id="PF01833"/>
    </source>
</evidence>
<dbReference type="EMBL" id="PFKI01000093">
    <property type="protein sequence ID" value="PIY19901.1"/>
    <property type="molecule type" value="Genomic_DNA"/>
</dbReference>
<evidence type="ECO:0000313" key="3">
    <source>
        <dbReference type="Proteomes" id="UP000231028"/>
    </source>
</evidence>
<dbReference type="InterPro" id="IPR013783">
    <property type="entry name" value="Ig-like_fold"/>
</dbReference>
<accession>A0A2M7P2N2</accession>
<dbReference type="Pfam" id="PF01833">
    <property type="entry name" value="TIG"/>
    <property type="match status" value="2"/>
</dbReference>
<dbReference type="InterPro" id="IPR002909">
    <property type="entry name" value="IPT_dom"/>
</dbReference>
<dbReference type="SUPFAM" id="SSF81296">
    <property type="entry name" value="E set domains"/>
    <property type="match status" value="4"/>
</dbReference>
<protein>
    <recommendedName>
        <fullName evidence="1">IPT/TIG domain-containing protein</fullName>
    </recommendedName>
</protein>
<gene>
    <name evidence="2" type="ORF">COZ13_02910</name>
</gene>
<organism evidence="2 3">
    <name type="scientific">Candidatus Desantisbacteria bacterium CG_4_10_14_3_um_filter_40_18</name>
    <dbReference type="NCBI Taxonomy" id="1974544"/>
    <lineage>
        <taxon>Bacteria</taxon>
        <taxon>Candidatus Desantisiibacteriota</taxon>
    </lineage>
</organism>
<dbReference type="InterPro" id="IPR014756">
    <property type="entry name" value="Ig_E-set"/>
</dbReference>
<reference evidence="3" key="1">
    <citation type="submission" date="2017-09" db="EMBL/GenBank/DDBJ databases">
        <title>Depth-based differentiation of microbial function through sediment-hosted aquifers and enrichment of novel symbionts in the deep terrestrial subsurface.</title>
        <authorList>
            <person name="Probst A.J."/>
            <person name="Ladd B."/>
            <person name="Jarett J.K."/>
            <person name="Geller-Mcgrath D.E."/>
            <person name="Sieber C.M.K."/>
            <person name="Emerson J.B."/>
            <person name="Anantharaman K."/>
            <person name="Thomas B.C."/>
            <person name="Malmstrom R."/>
            <person name="Stieglmeier M."/>
            <person name="Klingl A."/>
            <person name="Woyke T."/>
            <person name="Ryan C.M."/>
            <person name="Banfield J.F."/>
        </authorList>
    </citation>
    <scope>NUCLEOTIDE SEQUENCE [LARGE SCALE GENOMIC DNA]</scope>
</reference>
<feature type="non-terminal residue" evidence="2">
    <location>
        <position position="1370"/>
    </location>
</feature>
<evidence type="ECO:0000313" key="2">
    <source>
        <dbReference type="EMBL" id="PIY19901.1"/>
    </source>
</evidence>